<dbReference type="InterPro" id="IPR038330">
    <property type="entry name" value="TspO/MBR-related_sf"/>
</dbReference>
<feature type="transmembrane region" description="Helical" evidence="6">
    <location>
        <begin position="195"/>
        <end position="210"/>
    </location>
</feature>
<organism evidence="7 8">
    <name type="scientific">Alkalibacillus filiformis</name>
    <dbReference type="NCBI Taxonomy" id="200990"/>
    <lineage>
        <taxon>Bacteria</taxon>
        <taxon>Bacillati</taxon>
        <taxon>Bacillota</taxon>
        <taxon>Bacilli</taxon>
        <taxon>Bacillales</taxon>
        <taxon>Bacillaceae</taxon>
        <taxon>Alkalibacillus</taxon>
    </lineage>
</organism>
<feature type="transmembrane region" description="Helical" evidence="6">
    <location>
        <begin position="172"/>
        <end position="190"/>
    </location>
</feature>
<feature type="transmembrane region" description="Helical" evidence="6">
    <location>
        <begin position="51"/>
        <end position="71"/>
    </location>
</feature>
<name>A0ABU0DP19_9BACI</name>
<evidence type="ECO:0000256" key="2">
    <source>
        <dbReference type="ARBA" id="ARBA00007524"/>
    </source>
</evidence>
<keyword evidence="5 6" id="KW-0472">Membrane</keyword>
<evidence type="ECO:0000256" key="5">
    <source>
        <dbReference type="ARBA" id="ARBA00023136"/>
    </source>
</evidence>
<gene>
    <name evidence="7" type="ORF">J2R98_000015</name>
</gene>
<dbReference type="InterPro" id="IPR004307">
    <property type="entry name" value="TspO_MBR"/>
</dbReference>
<feature type="transmembrane region" description="Helical" evidence="6">
    <location>
        <begin position="106"/>
        <end position="124"/>
    </location>
</feature>
<comment type="caution">
    <text evidence="7">The sequence shown here is derived from an EMBL/GenBank/DDBJ whole genome shotgun (WGS) entry which is preliminary data.</text>
</comment>
<accession>A0ABU0DP19</accession>
<sequence length="249" mass="29240">MKQTTWLAIANAVVLGLTIFMNYLANALPLNNQTTGEISDRLNILFTPADYAFSIWGFIYLLLIIWVVMLFLSPQGPKVTNEIGLWFIISCILNVSWLFFFHYEYFFLALIVMLMLFYSLLIIYRRLRSDSFWLLWRVPFSIYLAWISVATVINIAVVFNSHHLHLLFTPEAWTVLFIWLSTVWAIWFMYQNTDLIYPMVFIWALVGIAINRPDLPEIEYSAWAMAAVLSIVLLYHLIPMVKDLYKIKK</sequence>
<keyword evidence="8" id="KW-1185">Reference proteome</keyword>
<evidence type="ECO:0000256" key="6">
    <source>
        <dbReference type="SAM" id="Phobius"/>
    </source>
</evidence>
<keyword evidence="3 6" id="KW-0812">Transmembrane</keyword>
<protein>
    <submittedName>
        <fullName evidence="7">Tryptophan-rich sensory protein</fullName>
    </submittedName>
</protein>
<dbReference type="Proteomes" id="UP001236723">
    <property type="component" value="Unassembled WGS sequence"/>
</dbReference>
<dbReference type="RefSeq" id="WP_307064880.1">
    <property type="nucleotide sequence ID" value="NZ_JAUSUP010000001.1"/>
</dbReference>
<dbReference type="PANTHER" id="PTHR33802">
    <property type="entry name" value="SI:CH211-161H7.5-RELATED"/>
    <property type="match status" value="1"/>
</dbReference>
<dbReference type="PANTHER" id="PTHR33802:SF1">
    <property type="entry name" value="XK-RELATED PROTEIN"/>
    <property type="match status" value="1"/>
</dbReference>
<evidence type="ECO:0000256" key="1">
    <source>
        <dbReference type="ARBA" id="ARBA00004141"/>
    </source>
</evidence>
<dbReference type="EMBL" id="JAUSUP010000001">
    <property type="protein sequence ID" value="MDQ0350212.1"/>
    <property type="molecule type" value="Genomic_DNA"/>
</dbReference>
<proteinExistence type="inferred from homology"/>
<dbReference type="Gene3D" id="1.20.1260.100">
    <property type="entry name" value="TspO/MBR protein"/>
    <property type="match status" value="1"/>
</dbReference>
<comment type="similarity">
    <text evidence="2">Belongs to the TspO/BZRP family.</text>
</comment>
<feature type="transmembrane region" description="Helical" evidence="6">
    <location>
        <begin position="83"/>
        <end position="100"/>
    </location>
</feature>
<dbReference type="Pfam" id="PF03073">
    <property type="entry name" value="TspO_MBR"/>
    <property type="match status" value="1"/>
</dbReference>
<evidence type="ECO:0000313" key="7">
    <source>
        <dbReference type="EMBL" id="MDQ0350212.1"/>
    </source>
</evidence>
<evidence type="ECO:0000313" key="8">
    <source>
        <dbReference type="Proteomes" id="UP001236723"/>
    </source>
</evidence>
<feature type="transmembrane region" description="Helical" evidence="6">
    <location>
        <begin position="136"/>
        <end position="160"/>
    </location>
</feature>
<keyword evidence="4 6" id="KW-1133">Transmembrane helix</keyword>
<evidence type="ECO:0000256" key="3">
    <source>
        <dbReference type="ARBA" id="ARBA00022692"/>
    </source>
</evidence>
<comment type="subcellular location">
    <subcellularLocation>
        <location evidence="1">Membrane</location>
        <topology evidence="1">Multi-pass membrane protein</topology>
    </subcellularLocation>
</comment>
<feature type="transmembrane region" description="Helical" evidence="6">
    <location>
        <begin position="222"/>
        <end position="241"/>
    </location>
</feature>
<reference evidence="7 8" key="1">
    <citation type="submission" date="2023-07" db="EMBL/GenBank/DDBJ databases">
        <title>Genomic Encyclopedia of Type Strains, Phase IV (KMG-IV): sequencing the most valuable type-strain genomes for metagenomic binning, comparative biology and taxonomic classification.</title>
        <authorList>
            <person name="Goeker M."/>
        </authorList>
    </citation>
    <scope>NUCLEOTIDE SEQUENCE [LARGE SCALE GENOMIC DNA]</scope>
    <source>
        <strain evidence="7 8">DSM 15448</strain>
    </source>
</reference>
<evidence type="ECO:0000256" key="4">
    <source>
        <dbReference type="ARBA" id="ARBA00022989"/>
    </source>
</evidence>